<name>A0A937K4M9_9CLOT</name>
<evidence type="ECO:0000313" key="3">
    <source>
        <dbReference type="Proteomes" id="UP000623681"/>
    </source>
</evidence>
<dbReference type="PANTHER" id="PTHR43155:SF2">
    <property type="entry name" value="CYCLIC DI-GMP PHOSPHODIESTERASE PA4108"/>
    <property type="match status" value="1"/>
</dbReference>
<dbReference type="SUPFAM" id="SSF109604">
    <property type="entry name" value="HD-domain/PDEase-like"/>
    <property type="match status" value="1"/>
</dbReference>
<dbReference type="CDD" id="cd00077">
    <property type="entry name" value="HDc"/>
    <property type="match status" value="1"/>
</dbReference>
<evidence type="ECO:0000313" key="2">
    <source>
        <dbReference type="EMBL" id="MBL4931395.1"/>
    </source>
</evidence>
<comment type="caution">
    <text evidence="2">The sequence shown here is derived from an EMBL/GenBank/DDBJ whole genome shotgun (WGS) entry which is preliminary data.</text>
</comment>
<dbReference type="Pfam" id="PF13487">
    <property type="entry name" value="HD_5"/>
    <property type="match status" value="1"/>
</dbReference>
<accession>A0A937K4M9</accession>
<feature type="domain" description="HD-GYP" evidence="1">
    <location>
        <begin position="124"/>
        <end position="320"/>
    </location>
</feature>
<sequence length="373" mass="41923">MRLVPIECIKEGSFLARTIFDENGRTLLKEGIKLNTALIKRIKSINIFSLYIIDEYSYSDIEDIIKPELRQKSIKIVKDTFSNIERIANYIFDSSTSSKDKNLLLKEREGYLKNIYDVALELIDNISANKNILVNLVDIKSMDNYTYQHCVNVAVLSLVMGVALRLPRSDLQDLCIGALIHDIGKVCVPKEIILKDAELTEEEFNIIKSHPQKGYDYIGSTTELSSVAKMIILQHHEKQDGTGYPFGLTGNEVNPLVKIVAIADVYDALTSDRPYKKAATPNEALEYIMANVGTHFDINYVDLFTKIIVPFPTGTVVKLSNGEIGVVEETPPNYPLRPRIKILKSPLDENRVGSIINLLKDLSLVISGIQYEV</sequence>
<protein>
    <submittedName>
        <fullName evidence="2">HD-GYP domain-containing protein</fullName>
    </submittedName>
</protein>
<organism evidence="2 3">
    <name type="scientific">Clostridium paridis</name>
    <dbReference type="NCBI Taxonomy" id="2803863"/>
    <lineage>
        <taxon>Bacteria</taxon>
        <taxon>Bacillati</taxon>
        <taxon>Bacillota</taxon>
        <taxon>Clostridia</taxon>
        <taxon>Eubacteriales</taxon>
        <taxon>Clostridiaceae</taxon>
        <taxon>Clostridium</taxon>
    </lineage>
</organism>
<gene>
    <name evidence="2" type="ORF">JK634_06225</name>
</gene>
<proteinExistence type="predicted"/>
<dbReference type="InterPro" id="IPR037522">
    <property type="entry name" value="HD_GYP_dom"/>
</dbReference>
<dbReference type="RefSeq" id="WP_202766776.1">
    <property type="nucleotide sequence ID" value="NZ_JAESWA010000019.1"/>
</dbReference>
<dbReference type="AlphaFoldDB" id="A0A937K4M9"/>
<dbReference type="Gene3D" id="1.10.3210.10">
    <property type="entry name" value="Hypothetical protein af1432"/>
    <property type="match status" value="1"/>
</dbReference>
<dbReference type="EMBL" id="JAESWA010000019">
    <property type="protein sequence ID" value="MBL4931395.1"/>
    <property type="molecule type" value="Genomic_DNA"/>
</dbReference>
<dbReference type="PANTHER" id="PTHR43155">
    <property type="entry name" value="CYCLIC DI-GMP PHOSPHODIESTERASE PA4108-RELATED"/>
    <property type="match status" value="1"/>
</dbReference>
<dbReference type="Proteomes" id="UP000623681">
    <property type="component" value="Unassembled WGS sequence"/>
</dbReference>
<keyword evidence="3" id="KW-1185">Reference proteome</keyword>
<reference evidence="2" key="1">
    <citation type="submission" date="2021-01" db="EMBL/GenBank/DDBJ databases">
        <title>Genome public.</title>
        <authorList>
            <person name="Liu C."/>
            <person name="Sun Q."/>
        </authorList>
    </citation>
    <scope>NUCLEOTIDE SEQUENCE</scope>
    <source>
        <strain evidence="2">YIM B02565</strain>
    </source>
</reference>
<evidence type="ECO:0000259" key="1">
    <source>
        <dbReference type="PROSITE" id="PS51832"/>
    </source>
</evidence>
<dbReference type="PROSITE" id="PS51832">
    <property type="entry name" value="HD_GYP"/>
    <property type="match status" value="1"/>
</dbReference>
<dbReference type="SMART" id="SM00471">
    <property type="entry name" value="HDc"/>
    <property type="match status" value="1"/>
</dbReference>
<dbReference type="InterPro" id="IPR003607">
    <property type="entry name" value="HD/PDEase_dom"/>
</dbReference>